<gene>
    <name evidence="1" type="ORF">MLD38_014820</name>
</gene>
<organism evidence="1 2">
    <name type="scientific">Melastoma candidum</name>
    <dbReference type="NCBI Taxonomy" id="119954"/>
    <lineage>
        <taxon>Eukaryota</taxon>
        <taxon>Viridiplantae</taxon>
        <taxon>Streptophyta</taxon>
        <taxon>Embryophyta</taxon>
        <taxon>Tracheophyta</taxon>
        <taxon>Spermatophyta</taxon>
        <taxon>Magnoliopsida</taxon>
        <taxon>eudicotyledons</taxon>
        <taxon>Gunneridae</taxon>
        <taxon>Pentapetalae</taxon>
        <taxon>rosids</taxon>
        <taxon>malvids</taxon>
        <taxon>Myrtales</taxon>
        <taxon>Melastomataceae</taxon>
        <taxon>Melastomatoideae</taxon>
        <taxon>Melastomateae</taxon>
        <taxon>Melastoma</taxon>
    </lineage>
</organism>
<accession>A0ACB9RMH2</accession>
<dbReference type="Proteomes" id="UP001057402">
    <property type="component" value="Chromosome 4"/>
</dbReference>
<comment type="caution">
    <text evidence="1">The sequence shown here is derived from an EMBL/GenBank/DDBJ whole genome shotgun (WGS) entry which is preliminary data.</text>
</comment>
<proteinExistence type="predicted"/>
<evidence type="ECO:0000313" key="2">
    <source>
        <dbReference type="Proteomes" id="UP001057402"/>
    </source>
</evidence>
<dbReference type="EMBL" id="CM042883">
    <property type="protein sequence ID" value="KAI4377137.1"/>
    <property type="molecule type" value="Genomic_DNA"/>
</dbReference>
<sequence length="261" mass="28691">MDGNLDISLDKLRLKRVDFIDENGKERFAPYDCRCPCSDGEDERVAATHYTLCRLYKAIFDEQVFDLVSCEALSPSSEVNLTGIREKILQLRLLQGESMSMSLMSTSQDDQSVDSTGMQDAETEASALALGFKDSLSSIDVSTCMELLDFLVVAVYGCSTVCSSWSYLVVARGGPNRRTQSRPETFYAFPSNWSRESHLISRLMSTGGFFGLHIVVVGSGQQLSWGDEIAPGCRHQKRLQEIPGSLVADALVTLCNIGANS</sequence>
<reference evidence="2" key="1">
    <citation type="journal article" date="2023" name="Front. Plant Sci.">
        <title>Chromosomal-level genome assembly of Melastoma candidum provides insights into trichome evolution.</title>
        <authorList>
            <person name="Zhong Y."/>
            <person name="Wu W."/>
            <person name="Sun C."/>
            <person name="Zou P."/>
            <person name="Liu Y."/>
            <person name="Dai S."/>
            <person name="Zhou R."/>
        </authorList>
    </citation>
    <scope>NUCLEOTIDE SEQUENCE [LARGE SCALE GENOMIC DNA]</scope>
</reference>
<name>A0ACB9RMH2_9MYRT</name>
<protein>
    <submittedName>
        <fullName evidence="1">Uncharacterized protein</fullName>
    </submittedName>
</protein>
<keyword evidence="2" id="KW-1185">Reference proteome</keyword>
<evidence type="ECO:0000313" key="1">
    <source>
        <dbReference type="EMBL" id="KAI4377137.1"/>
    </source>
</evidence>